<dbReference type="RefSeq" id="WP_006076004.1">
    <property type="nucleotide sequence ID" value="NZ_AOMD01000002.1"/>
</dbReference>
<organism evidence="1 2">
    <name type="scientific">Halococcus saccharolyticus DSM 5350</name>
    <dbReference type="NCBI Taxonomy" id="1227455"/>
    <lineage>
        <taxon>Archaea</taxon>
        <taxon>Methanobacteriati</taxon>
        <taxon>Methanobacteriota</taxon>
        <taxon>Stenosarchaea group</taxon>
        <taxon>Halobacteria</taxon>
        <taxon>Halobacteriales</taxon>
        <taxon>Halococcaceae</taxon>
        <taxon>Halococcus</taxon>
    </lineage>
</organism>
<evidence type="ECO:0000313" key="1">
    <source>
        <dbReference type="EMBL" id="EMA48004.1"/>
    </source>
</evidence>
<keyword evidence="2" id="KW-1185">Reference proteome</keyword>
<dbReference type="AlphaFoldDB" id="M0MTE9"/>
<gene>
    <name evidence="1" type="ORF">C449_00990</name>
</gene>
<evidence type="ECO:0000313" key="2">
    <source>
        <dbReference type="Proteomes" id="UP000011669"/>
    </source>
</evidence>
<proteinExistence type="predicted"/>
<dbReference type="EMBL" id="AOMD01000002">
    <property type="protein sequence ID" value="EMA48004.1"/>
    <property type="molecule type" value="Genomic_DNA"/>
</dbReference>
<dbReference type="Proteomes" id="UP000011669">
    <property type="component" value="Unassembled WGS sequence"/>
</dbReference>
<name>M0MTE9_9EURY</name>
<comment type="caution">
    <text evidence="1">The sequence shown here is derived from an EMBL/GenBank/DDBJ whole genome shotgun (WGS) entry which is preliminary data.</text>
</comment>
<dbReference type="InParanoid" id="M0MTE9"/>
<dbReference type="PATRIC" id="fig|1227455.4.peg.203"/>
<accession>M0MTE9</accession>
<reference evidence="1 2" key="1">
    <citation type="journal article" date="2014" name="PLoS Genet.">
        <title>Phylogenetically driven sequencing of extremely halophilic archaea reveals strategies for static and dynamic osmo-response.</title>
        <authorList>
            <person name="Becker E.A."/>
            <person name="Seitzer P.M."/>
            <person name="Tritt A."/>
            <person name="Larsen D."/>
            <person name="Krusor M."/>
            <person name="Yao A.I."/>
            <person name="Wu D."/>
            <person name="Madern D."/>
            <person name="Eisen J.A."/>
            <person name="Darling A.E."/>
            <person name="Facciotti M.T."/>
        </authorList>
    </citation>
    <scope>NUCLEOTIDE SEQUENCE [LARGE SCALE GENOMIC DNA]</scope>
    <source>
        <strain evidence="1 2">DSM 5350</strain>
    </source>
</reference>
<dbReference type="STRING" id="1227455.C449_00990"/>
<protein>
    <submittedName>
        <fullName evidence="1">Uncharacterized protein</fullName>
    </submittedName>
</protein>
<sequence>MTQNGYETQNDPQRVVVNAHHLKAQHEAETVGTVRAGHLVEETANGVQPLSVDGSRPGRILIALDLPGRGYQHGDAFPEGETIEYAEVTGGAVRGLLATGNNVSLTDDLTSAGDGTVRAMTGDGSDTAVFQVPGDEPVNKSYGIDTTGASDAQLVHMEVTH</sequence>